<dbReference type="AlphaFoldDB" id="A0A0I9RW11"/>
<accession>A0A0I9RW11</accession>
<dbReference type="InterPro" id="IPR021257">
    <property type="entry name" value="DUF2809"/>
</dbReference>
<evidence type="ECO:0000313" key="3">
    <source>
        <dbReference type="EMBL" id="QCQ47263.1"/>
    </source>
</evidence>
<dbReference type="EMBL" id="QRJE01000011">
    <property type="protein sequence ID" value="RHH12491.1"/>
    <property type="molecule type" value="Genomic_DNA"/>
</dbReference>
<reference evidence="2" key="1">
    <citation type="book" date="2014" name="THE 24TH EUROPEAN CONGRESS OF CLINICAL MICROBIOLOGY AND INFECTIOUS DISEASES" publisher="ECCMID 2014" city="Barcelona, Spain">
        <title>Identification of resistance genes in three multidrug-resistant Bacteroides fragilis isolates by whole genome sequencing.</title>
        <editorList>
            <person name="Unknown"/>
            <person name="A."/>
        </editorList>
        <authorList>
            <person name="Sydenham T.V."/>
            <person name="Hasman H."/>
            <person name="Wang M."/>
            <person name="Soki J."/>
            <person name="Nagy E."/>
            <person name="Justesen U.S."/>
        </authorList>
    </citation>
    <scope>NUCLEOTIDE SEQUENCE</scope>
    <source>
        <strain evidence="2">DCMOUH0018B</strain>
        <strain evidence="3">DCMSKEJBY0001B</strain>
    </source>
</reference>
<evidence type="ECO:0000313" key="6">
    <source>
        <dbReference type="Proteomes" id="UP000036847"/>
    </source>
</evidence>
<keyword evidence="1" id="KW-0812">Transmembrane</keyword>
<feature type="transmembrane region" description="Helical" evidence="1">
    <location>
        <begin position="5"/>
        <end position="26"/>
    </location>
</feature>
<evidence type="ECO:0000313" key="2">
    <source>
        <dbReference type="EMBL" id="KFX74204.1"/>
    </source>
</evidence>
<evidence type="ECO:0000256" key="1">
    <source>
        <dbReference type="SAM" id="Phobius"/>
    </source>
</evidence>
<dbReference type="OrthoDB" id="5360192at2"/>
<sequence>MNKRLFYLIGFAIILAVEIIIGMYVHDRFVRPYMGDALVVVLIYCFIRIFIPKGLSQLPFYVFAFACFIEVLQYFQLVDVLGITNPVTRIILGSTFDLKDIVSYAGGYVFILLVERFWGKKGK</sequence>
<feature type="transmembrane region" description="Helical" evidence="1">
    <location>
        <begin position="58"/>
        <end position="77"/>
    </location>
</feature>
<gene>
    <name evidence="5" type="ORF">DW228_08535</name>
    <name evidence="4" type="ORF">DWW08_10810</name>
    <name evidence="3" type="ORF">EC80_021815</name>
    <name evidence="2" type="ORF">EE52_0213955</name>
</gene>
<name>A0A0I9RW11_BACFG</name>
<reference evidence="2" key="2">
    <citation type="submission" date="2014-07" db="EMBL/GenBank/DDBJ databases">
        <title>Genetics and epidemiology of antimicrobial resistance in B. fragilis group.</title>
        <authorList>
            <person name="Sydenham T.V."/>
            <person name="Hasman H."/>
            <person name="Kemp M."/>
            <person name="Justesen U.S."/>
        </authorList>
    </citation>
    <scope>NUCLEOTIDE SEQUENCE [LARGE SCALE GENOMIC DNA]</scope>
    <source>
        <strain evidence="2">DCMOUH0018B</strain>
    </source>
</reference>
<dbReference type="EMBL" id="JMZZ02000153">
    <property type="protein sequence ID" value="KFX74204.1"/>
    <property type="molecule type" value="Genomic_DNA"/>
</dbReference>
<dbReference type="EMBL" id="CP036546">
    <property type="protein sequence ID" value="QCQ47263.1"/>
    <property type="molecule type" value="Genomic_DNA"/>
</dbReference>
<dbReference type="Pfam" id="PF10990">
    <property type="entry name" value="DUF2809"/>
    <property type="match status" value="1"/>
</dbReference>
<dbReference type="Proteomes" id="UP000036847">
    <property type="component" value="Chromosome"/>
</dbReference>
<feature type="transmembrane region" description="Helical" evidence="1">
    <location>
        <begin position="101"/>
        <end position="118"/>
    </location>
</feature>
<evidence type="ECO:0000313" key="4">
    <source>
        <dbReference type="EMBL" id="RGV54446.1"/>
    </source>
</evidence>
<reference evidence="7 8" key="3">
    <citation type="submission" date="2018-08" db="EMBL/GenBank/DDBJ databases">
        <title>A genome reference for cultivated species of the human gut microbiota.</title>
        <authorList>
            <person name="Zou Y."/>
            <person name="Xue W."/>
            <person name="Luo G."/>
        </authorList>
    </citation>
    <scope>NUCLEOTIDE SEQUENCE [LARGE SCALE GENOMIC DNA]</scope>
    <source>
        <strain evidence="4 8">AF14-26</strain>
        <strain evidence="5 7">AM18-6</strain>
    </source>
</reference>
<reference evidence="3 6" key="4">
    <citation type="submission" date="2019-03" db="EMBL/GenBank/DDBJ databases">
        <title>Complete genome assembly of MDR B. fragilis.</title>
        <authorList>
            <person name="Sydenham T.V."/>
            <person name="Hasman H."/>
            <person name="Justesen U.S."/>
        </authorList>
    </citation>
    <scope>NUCLEOTIDE SEQUENCE [LARGE SCALE GENOMIC DNA]</scope>
    <source>
        <strain evidence="3 6">DCMSKEJBY0001B</strain>
    </source>
</reference>
<proteinExistence type="predicted"/>
<dbReference type="Proteomes" id="UP000286270">
    <property type="component" value="Unassembled WGS sequence"/>
</dbReference>
<evidence type="ECO:0000313" key="5">
    <source>
        <dbReference type="EMBL" id="RHH12491.1"/>
    </source>
</evidence>
<evidence type="ECO:0000313" key="7">
    <source>
        <dbReference type="Proteomes" id="UP000266644"/>
    </source>
</evidence>
<dbReference type="RefSeq" id="WP_005808086.1">
    <property type="nucleotide sequence ID" value="NZ_CAEUHN010000001.1"/>
</dbReference>
<organism evidence="2">
    <name type="scientific">Bacteroides fragilis</name>
    <dbReference type="NCBI Taxonomy" id="817"/>
    <lineage>
        <taxon>Bacteria</taxon>
        <taxon>Pseudomonadati</taxon>
        <taxon>Bacteroidota</taxon>
        <taxon>Bacteroidia</taxon>
        <taxon>Bacteroidales</taxon>
        <taxon>Bacteroidaceae</taxon>
        <taxon>Bacteroides</taxon>
    </lineage>
</organism>
<dbReference type="EMBL" id="QRZH01000007">
    <property type="protein sequence ID" value="RGV54446.1"/>
    <property type="molecule type" value="Genomic_DNA"/>
</dbReference>
<keyword evidence="1" id="KW-1133">Transmembrane helix</keyword>
<dbReference type="PATRIC" id="fig|817.51.peg.1594"/>
<dbReference type="GeneID" id="99672876"/>
<feature type="transmembrane region" description="Helical" evidence="1">
    <location>
        <begin position="32"/>
        <end position="51"/>
    </location>
</feature>
<protein>
    <submittedName>
        <fullName evidence="3">DUF2809 domain-containing protein</fullName>
    </submittedName>
    <submittedName>
        <fullName evidence="2">Membrane protein</fullName>
    </submittedName>
</protein>
<keyword evidence="1" id="KW-0472">Membrane</keyword>
<dbReference type="Proteomes" id="UP000266644">
    <property type="component" value="Unassembled WGS sequence"/>
</dbReference>
<evidence type="ECO:0000313" key="8">
    <source>
        <dbReference type="Proteomes" id="UP000286270"/>
    </source>
</evidence>